<dbReference type="Pfam" id="PF13021">
    <property type="entry name" value="DUF3885"/>
    <property type="match status" value="1"/>
</dbReference>
<organism evidence="2 3">
    <name type="scientific">Niallia circulans</name>
    <name type="common">Bacillus circulans</name>
    <dbReference type="NCBI Taxonomy" id="1397"/>
    <lineage>
        <taxon>Bacteria</taxon>
        <taxon>Bacillati</taxon>
        <taxon>Bacillota</taxon>
        <taxon>Bacilli</taxon>
        <taxon>Bacillales</taxon>
        <taxon>Bacillaceae</taxon>
        <taxon>Niallia</taxon>
    </lineage>
</organism>
<dbReference type="EMBL" id="RIBP01000004">
    <property type="protein sequence ID" value="TRZ37891.1"/>
    <property type="molecule type" value="Genomic_DNA"/>
</dbReference>
<accession>A0A553SLM1</accession>
<evidence type="ECO:0000313" key="3">
    <source>
        <dbReference type="Proteomes" id="UP000319837"/>
    </source>
</evidence>
<sequence length="271" mass="32182">MTFKYFLSIAIPPHIALYYLYRQIPGFFHSVLNICLSNQENYFYYLFSEGEAILINQVNVFLQSHFKDLVLEPPLFYSWNYGLRFEIADPIKWNEKGGMNQAYERSTTLFNEVFAKEDNIIFVTDVHTFKSNKYLQKRPLNVYSKFIKSKQKLYQLSHQTLPELEEEEGVTHRFSLICKKAEIRYASLLKAICHEDMGDSQTILRGDRRIGYNIYLINHTKQMIYHLYDDRGCDIIAASKQNLHAIYRNYNHWLLDYDREKMASLFSPSNK</sequence>
<reference evidence="3" key="1">
    <citation type="submission" date="2018-10" db="EMBL/GenBank/DDBJ databases">
        <title>FDA dAtabase for Regulatory Grade micrObial Sequences (FDA-ARGOS): Supporting development and validation of Infectious Disease Dx tests.</title>
        <authorList>
            <person name="Minogue T."/>
            <person name="Wolcott M."/>
            <person name="Wasieloski L."/>
            <person name="Aguilar W."/>
            <person name="Moore D."/>
            <person name="Tallon L."/>
            <person name="Sadzewicz L."/>
            <person name="Sengamalay N."/>
            <person name="Ott S."/>
            <person name="Godinez A."/>
            <person name="Nagaraj S."/>
            <person name="Vavikolanu K."/>
            <person name="Vyas G."/>
            <person name="Nadendla S."/>
            <person name="George J."/>
            <person name="Sichtig H."/>
        </authorList>
    </citation>
    <scope>NUCLEOTIDE SEQUENCE [LARGE SCALE GENOMIC DNA]</scope>
    <source>
        <strain evidence="3">FDAARGOS_343</strain>
    </source>
</reference>
<proteinExistence type="predicted"/>
<feature type="domain" description="DUF3885" evidence="1">
    <location>
        <begin position="60"/>
        <end position="258"/>
    </location>
</feature>
<evidence type="ECO:0000259" key="1">
    <source>
        <dbReference type="Pfam" id="PF13021"/>
    </source>
</evidence>
<dbReference type="AlphaFoldDB" id="A0A553SLM1"/>
<dbReference type="InterPro" id="IPR024976">
    <property type="entry name" value="DUF3885"/>
</dbReference>
<comment type="caution">
    <text evidence="2">The sequence shown here is derived from an EMBL/GenBank/DDBJ whole genome shotgun (WGS) entry which is preliminary data.</text>
</comment>
<name>A0A553SLM1_NIACI</name>
<dbReference type="Proteomes" id="UP000319837">
    <property type="component" value="Unassembled WGS sequence"/>
</dbReference>
<evidence type="ECO:0000313" key="2">
    <source>
        <dbReference type="EMBL" id="TRZ37891.1"/>
    </source>
</evidence>
<gene>
    <name evidence="2" type="ORF">CEQ21_20920</name>
</gene>
<protein>
    <submittedName>
        <fullName evidence="2">DUF3885 domain-containing protein</fullName>
    </submittedName>
</protein>